<name>A0ABD2QWX4_9SOLN</name>
<dbReference type="EMBL" id="JBJKTR010000023">
    <property type="protein sequence ID" value="KAL3323677.1"/>
    <property type="molecule type" value="Genomic_DNA"/>
</dbReference>
<gene>
    <name evidence="2" type="ORF">AABB24_038038</name>
</gene>
<dbReference type="Proteomes" id="UP001627284">
    <property type="component" value="Unassembled WGS sequence"/>
</dbReference>
<keyword evidence="1" id="KW-1133">Transmembrane helix</keyword>
<feature type="transmembrane region" description="Helical" evidence="1">
    <location>
        <begin position="19"/>
        <end position="40"/>
    </location>
</feature>
<keyword evidence="1" id="KW-0812">Transmembrane</keyword>
<keyword evidence="3" id="KW-1185">Reference proteome</keyword>
<evidence type="ECO:0000313" key="3">
    <source>
        <dbReference type="Proteomes" id="UP001627284"/>
    </source>
</evidence>
<evidence type="ECO:0000313" key="2">
    <source>
        <dbReference type="EMBL" id="KAL3323677.1"/>
    </source>
</evidence>
<comment type="caution">
    <text evidence="2">The sequence shown here is derived from an EMBL/GenBank/DDBJ whole genome shotgun (WGS) entry which is preliminary data.</text>
</comment>
<sequence>MDEQGNHTIVTRIFLRFQMYFVCTLVVISLSNFCVFFSKIPLTPFRMRRRDVYIGEILGFKLEGKRVKSGFQIGPNFEIFFPKGWGKAASRDFQLKSPKIRMKRSRGGSLQTGQVLTQFSLLSRYLLRVKEKKMSMGSGVMRLKPCLLELFTC</sequence>
<protein>
    <submittedName>
        <fullName evidence="2">Uncharacterized protein</fullName>
    </submittedName>
</protein>
<accession>A0ABD2QWX4</accession>
<keyword evidence="1" id="KW-0472">Membrane</keyword>
<dbReference type="AlphaFoldDB" id="A0ABD2QWX4"/>
<reference evidence="2 3" key="1">
    <citation type="submission" date="2024-05" db="EMBL/GenBank/DDBJ databases">
        <title>De novo assembly of an allotetraploid wild potato.</title>
        <authorList>
            <person name="Hosaka A.J."/>
        </authorList>
    </citation>
    <scope>NUCLEOTIDE SEQUENCE [LARGE SCALE GENOMIC DNA]</scope>
    <source>
        <tissue evidence="2">Young leaves</tissue>
    </source>
</reference>
<organism evidence="2 3">
    <name type="scientific">Solanum stoloniferum</name>
    <dbReference type="NCBI Taxonomy" id="62892"/>
    <lineage>
        <taxon>Eukaryota</taxon>
        <taxon>Viridiplantae</taxon>
        <taxon>Streptophyta</taxon>
        <taxon>Embryophyta</taxon>
        <taxon>Tracheophyta</taxon>
        <taxon>Spermatophyta</taxon>
        <taxon>Magnoliopsida</taxon>
        <taxon>eudicotyledons</taxon>
        <taxon>Gunneridae</taxon>
        <taxon>Pentapetalae</taxon>
        <taxon>asterids</taxon>
        <taxon>lamiids</taxon>
        <taxon>Solanales</taxon>
        <taxon>Solanaceae</taxon>
        <taxon>Solanoideae</taxon>
        <taxon>Solaneae</taxon>
        <taxon>Solanum</taxon>
    </lineage>
</organism>
<evidence type="ECO:0000256" key="1">
    <source>
        <dbReference type="SAM" id="Phobius"/>
    </source>
</evidence>
<proteinExistence type="predicted"/>